<dbReference type="Proteomes" id="UP000008281">
    <property type="component" value="Unassembled WGS sequence"/>
</dbReference>
<keyword evidence="1" id="KW-0472">Membrane</keyword>
<feature type="transmembrane region" description="Helical" evidence="1">
    <location>
        <begin position="26"/>
        <end position="45"/>
    </location>
</feature>
<dbReference type="AlphaFoldDB" id="E3N8G3"/>
<dbReference type="InParanoid" id="E3N8G3"/>
<dbReference type="SUPFAM" id="SSF81321">
    <property type="entry name" value="Family A G protein-coupled receptor-like"/>
    <property type="match status" value="1"/>
</dbReference>
<organism evidence="3">
    <name type="scientific">Caenorhabditis remanei</name>
    <name type="common">Caenorhabditis vulgaris</name>
    <dbReference type="NCBI Taxonomy" id="31234"/>
    <lineage>
        <taxon>Eukaryota</taxon>
        <taxon>Metazoa</taxon>
        <taxon>Ecdysozoa</taxon>
        <taxon>Nematoda</taxon>
        <taxon>Chromadorea</taxon>
        <taxon>Rhabditida</taxon>
        <taxon>Rhabditina</taxon>
        <taxon>Rhabditomorpha</taxon>
        <taxon>Rhabditoidea</taxon>
        <taxon>Rhabditidae</taxon>
        <taxon>Peloderinae</taxon>
        <taxon>Caenorhabditis</taxon>
    </lineage>
</organism>
<sequence>MFQIFKEPGVPIYASRKVQRELAKSLLIQTFLYSPFILMFVPSAFGLQISFLVYLFTIFVSIYPCINSLITMKYVAVLREELSKCFCCKRQRVDIIGSYIDRSVAYVMQEMAIRDGAPLP</sequence>
<evidence type="ECO:0000313" key="3">
    <source>
        <dbReference type="Proteomes" id="UP000008281"/>
    </source>
</evidence>
<evidence type="ECO:0000256" key="1">
    <source>
        <dbReference type="SAM" id="Phobius"/>
    </source>
</evidence>
<dbReference type="EMBL" id="DS268556">
    <property type="protein sequence ID" value="EFO89468.1"/>
    <property type="molecule type" value="Genomic_DNA"/>
</dbReference>
<keyword evidence="1" id="KW-0812">Transmembrane</keyword>
<name>E3N8G3_CAERE</name>
<reference evidence="2" key="1">
    <citation type="submission" date="2007-07" db="EMBL/GenBank/DDBJ databases">
        <title>PCAP assembly of the Caenorhabditis remanei genome.</title>
        <authorList>
            <consortium name="The Caenorhabditis remanei Sequencing Consortium"/>
            <person name="Wilson R.K."/>
        </authorList>
    </citation>
    <scope>NUCLEOTIDE SEQUENCE [LARGE SCALE GENOMIC DNA]</scope>
    <source>
        <strain evidence="2">PB4641</strain>
    </source>
</reference>
<dbReference type="HOGENOM" id="CLU_2051814_0_0_1"/>
<feature type="transmembrane region" description="Helical" evidence="1">
    <location>
        <begin position="51"/>
        <end position="70"/>
    </location>
</feature>
<evidence type="ECO:0000313" key="2">
    <source>
        <dbReference type="EMBL" id="EFO89468.1"/>
    </source>
</evidence>
<dbReference type="Pfam" id="PF10326">
    <property type="entry name" value="7TM_GPCR_Str"/>
    <property type="match status" value="1"/>
</dbReference>
<gene>
    <name evidence="2" type="ORF">CRE_19973</name>
</gene>
<dbReference type="InterPro" id="IPR019428">
    <property type="entry name" value="7TM_GPCR_serpentine_rcpt_Str"/>
</dbReference>
<accession>E3N8G3</accession>
<keyword evidence="1" id="KW-1133">Transmembrane helix</keyword>
<keyword evidence="3" id="KW-1185">Reference proteome</keyword>
<proteinExistence type="predicted"/>
<protein>
    <submittedName>
        <fullName evidence="2">Uncharacterized protein</fullName>
    </submittedName>
</protein>